<keyword evidence="2" id="KW-0472">Membrane</keyword>
<feature type="region of interest" description="Disordered" evidence="1">
    <location>
        <begin position="188"/>
        <end position="209"/>
    </location>
</feature>
<feature type="transmembrane region" description="Helical" evidence="2">
    <location>
        <begin position="29"/>
        <end position="50"/>
    </location>
</feature>
<keyword evidence="4" id="KW-1185">Reference proteome</keyword>
<dbReference type="EMBL" id="JADGJH010000676">
    <property type="protein sequence ID" value="KAJ3124345.1"/>
    <property type="molecule type" value="Genomic_DNA"/>
</dbReference>
<accession>A0AAD5T243</accession>
<comment type="caution">
    <text evidence="3">The sequence shown here is derived from an EMBL/GenBank/DDBJ whole genome shotgun (WGS) entry which is preliminary data.</text>
</comment>
<feature type="region of interest" description="Disordered" evidence="1">
    <location>
        <begin position="87"/>
        <end position="110"/>
    </location>
</feature>
<reference evidence="3" key="1">
    <citation type="submission" date="2020-05" db="EMBL/GenBank/DDBJ databases">
        <title>Phylogenomic resolution of chytrid fungi.</title>
        <authorList>
            <person name="Stajich J.E."/>
            <person name="Amses K."/>
            <person name="Simmons R."/>
            <person name="Seto K."/>
            <person name="Myers J."/>
            <person name="Bonds A."/>
            <person name="Quandt C.A."/>
            <person name="Barry K."/>
            <person name="Liu P."/>
            <person name="Grigoriev I."/>
            <person name="Longcore J.E."/>
            <person name="James T.Y."/>
        </authorList>
    </citation>
    <scope>NUCLEOTIDE SEQUENCE</scope>
    <source>
        <strain evidence="3">JEL0513</strain>
    </source>
</reference>
<evidence type="ECO:0000256" key="1">
    <source>
        <dbReference type="SAM" id="MobiDB-lite"/>
    </source>
</evidence>
<evidence type="ECO:0000313" key="4">
    <source>
        <dbReference type="Proteomes" id="UP001211907"/>
    </source>
</evidence>
<protein>
    <submittedName>
        <fullName evidence="3">Uncharacterized protein</fullName>
    </submittedName>
</protein>
<feature type="compositionally biased region" description="Acidic residues" evidence="1">
    <location>
        <begin position="188"/>
        <end position="200"/>
    </location>
</feature>
<evidence type="ECO:0000256" key="2">
    <source>
        <dbReference type="SAM" id="Phobius"/>
    </source>
</evidence>
<dbReference type="Proteomes" id="UP001211907">
    <property type="component" value="Unassembled WGS sequence"/>
</dbReference>
<organism evidence="3 4">
    <name type="scientific">Physocladia obscura</name>
    <dbReference type="NCBI Taxonomy" id="109957"/>
    <lineage>
        <taxon>Eukaryota</taxon>
        <taxon>Fungi</taxon>
        <taxon>Fungi incertae sedis</taxon>
        <taxon>Chytridiomycota</taxon>
        <taxon>Chytridiomycota incertae sedis</taxon>
        <taxon>Chytridiomycetes</taxon>
        <taxon>Chytridiales</taxon>
        <taxon>Chytriomycetaceae</taxon>
        <taxon>Physocladia</taxon>
    </lineage>
</organism>
<sequence>MVAIPLDESDALRLKKPKSFADMSTFEKGIAFISIASMVWACAYICIVTIKMAMKSFMDATNPQRRADLREEEAALLAAGSKNRRRFRRKMSGGGMTDTGHDGSSNESSNDELDFAAFEKEAAQFAKWKQGVHNKNSLEYAASNPEIPNIFGGGLKKRSSKITEVTIESEKKRAELLQNLGAIYEFDSDEVNGSDENDDMLDSKDTFPV</sequence>
<proteinExistence type="predicted"/>
<dbReference type="AlphaFoldDB" id="A0AAD5T243"/>
<name>A0AAD5T243_9FUNG</name>
<gene>
    <name evidence="3" type="ORF">HK100_011263</name>
</gene>
<evidence type="ECO:0000313" key="3">
    <source>
        <dbReference type="EMBL" id="KAJ3124345.1"/>
    </source>
</evidence>
<keyword evidence="2" id="KW-1133">Transmembrane helix</keyword>
<keyword evidence="2" id="KW-0812">Transmembrane</keyword>